<reference evidence="2 3" key="1">
    <citation type="submission" date="2015-02" db="EMBL/GenBank/DDBJ databases">
        <title>Draft genome sequences of ten Microbacterium spp. with emphasis on heavy metal contaminated environments.</title>
        <authorList>
            <person name="Corretto E."/>
        </authorList>
    </citation>
    <scope>NUCLEOTIDE SEQUENCE [LARGE SCALE GENOMIC DNA]</scope>
    <source>
        <strain evidence="2 3">DSM 12966</strain>
    </source>
</reference>
<evidence type="ECO:0000313" key="3">
    <source>
        <dbReference type="Proteomes" id="UP000033572"/>
    </source>
</evidence>
<evidence type="ECO:0008006" key="4">
    <source>
        <dbReference type="Google" id="ProtNLM"/>
    </source>
</evidence>
<evidence type="ECO:0000256" key="1">
    <source>
        <dbReference type="SAM" id="SignalP"/>
    </source>
</evidence>
<evidence type="ECO:0000313" key="2">
    <source>
        <dbReference type="EMBL" id="KJL23695.1"/>
    </source>
</evidence>
<organism evidence="2 3">
    <name type="scientific">Microbacterium foliorum</name>
    <dbReference type="NCBI Taxonomy" id="104336"/>
    <lineage>
        <taxon>Bacteria</taxon>
        <taxon>Bacillati</taxon>
        <taxon>Actinomycetota</taxon>
        <taxon>Actinomycetes</taxon>
        <taxon>Micrococcales</taxon>
        <taxon>Microbacteriaceae</taxon>
        <taxon>Microbacterium</taxon>
    </lineage>
</organism>
<dbReference type="PATRIC" id="fig|104336.4.peg.1059"/>
<sequence>MRQKIGAGVAAVALSAGIIGGTAAPANAIDGVYYLHSSWVEAVAEMNSFTNYGTWRAYAQLGGTVKWGASSTTHTAAIVQGFNTTHQARLYLNGGIWKSAQS</sequence>
<dbReference type="Proteomes" id="UP000033572">
    <property type="component" value="Unassembled WGS sequence"/>
</dbReference>
<keyword evidence="1" id="KW-0732">Signal</keyword>
<protein>
    <recommendedName>
        <fullName evidence="4">Lactococcin 972 family bacteriocin</fullName>
    </recommendedName>
</protein>
<proteinExistence type="predicted"/>
<gene>
    <name evidence="2" type="ORF">RN50_01035</name>
</gene>
<dbReference type="AlphaFoldDB" id="A0A0F0KUD2"/>
<keyword evidence="3" id="KW-1185">Reference proteome</keyword>
<accession>A0A0F0KUD2</accession>
<name>A0A0F0KUD2_9MICO</name>
<feature type="signal peptide" evidence="1">
    <location>
        <begin position="1"/>
        <end position="28"/>
    </location>
</feature>
<feature type="chain" id="PRO_5002444762" description="Lactococcin 972 family bacteriocin" evidence="1">
    <location>
        <begin position="29"/>
        <end position="102"/>
    </location>
</feature>
<comment type="caution">
    <text evidence="2">The sequence shown here is derived from an EMBL/GenBank/DDBJ whole genome shotgun (WGS) entry which is preliminary data.</text>
</comment>
<dbReference type="EMBL" id="JYIU01000035">
    <property type="protein sequence ID" value="KJL23695.1"/>
    <property type="molecule type" value="Genomic_DNA"/>
</dbReference>